<keyword evidence="2" id="KW-0732">Signal</keyword>
<evidence type="ECO:0000256" key="2">
    <source>
        <dbReference type="SAM" id="SignalP"/>
    </source>
</evidence>
<dbReference type="Proteomes" id="UP001481413">
    <property type="component" value="Unassembled WGS sequence"/>
</dbReference>
<evidence type="ECO:0008006" key="5">
    <source>
        <dbReference type="Google" id="ProtNLM"/>
    </source>
</evidence>
<gene>
    <name evidence="3" type="ORF">NBRC116585_25730</name>
</gene>
<feature type="chain" id="PRO_5045589975" description="Transglutaminase-like domain-containing protein" evidence="2">
    <location>
        <begin position="23"/>
        <end position="500"/>
    </location>
</feature>
<accession>A0ABQ0A220</accession>
<dbReference type="RefSeq" id="WP_353295677.1">
    <property type="nucleotide sequence ID" value="NZ_BAABWH010000007.1"/>
</dbReference>
<feature type="signal peptide" evidence="2">
    <location>
        <begin position="1"/>
        <end position="22"/>
    </location>
</feature>
<organism evidence="3 4">
    <name type="scientific">Thalassolituus maritimus</name>
    <dbReference type="NCBI Taxonomy" id="484498"/>
    <lineage>
        <taxon>Bacteria</taxon>
        <taxon>Pseudomonadati</taxon>
        <taxon>Pseudomonadota</taxon>
        <taxon>Gammaproteobacteria</taxon>
        <taxon>Oceanospirillales</taxon>
        <taxon>Oceanospirillaceae</taxon>
        <taxon>Thalassolituus</taxon>
    </lineage>
</organism>
<evidence type="ECO:0000256" key="1">
    <source>
        <dbReference type="SAM" id="MobiDB-lite"/>
    </source>
</evidence>
<protein>
    <recommendedName>
        <fullName evidence="5">Transglutaminase-like domain-containing protein</fullName>
    </recommendedName>
</protein>
<dbReference type="EMBL" id="BAABWH010000007">
    <property type="protein sequence ID" value="GAA6146455.1"/>
    <property type="molecule type" value="Genomic_DNA"/>
</dbReference>
<evidence type="ECO:0000313" key="4">
    <source>
        <dbReference type="Proteomes" id="UP001481413"/>
    </source>
</evidence>
<sequence length="500" mass="55315">MKHLISLTVLATAVMAGSTALATPDMSDYERWRATTQQEFQNYLDENDKAFIGFLKQRWESVDTESGNEEDTAPKPTTIPAAPPTPTPKPAPTDDPQNKPLTSSQDDSKDTPVANIQNRPDTAKPESTPESEPLLKITGPAADIDFYGHPVRLPYNTAMTRAFSVTPSSESIASAWEALARSDFRPALEQVRSVKASLSLSDWATARLITDYAHAVARTADSRVMLSWFMLVKLGYDARLAYNNQLYLLMPADDDVYGVTFFTLKGERYYALPLDGDVRIAGQVYTYGKQHGTASQPIAFKTPERFTGAGAIQKRRLSYEQGGDAINVVVRYPAEQINYLNSMPQLNLPRYPILDLPASTRTELATQLTPLLQGQSEEVAVNRLLNFIQNAFDYQTDEQQFQTENYLFPLETLHYAASDCEDRAALFALLVHDLLGLPVVLLDYPGHVAAAVAFTGQVKGDGIVYNGRQYTVTDPTYINARAGMTMPQFAGQTPEIVTVF</sequence>
<name>A0ABQ0A220_9GAMM</name>
<comment type="caution">
    <text evidence="3">The sequence shown here is derived from an EMBL/GenBank/DDBJ whole genome shotgun (WGS) entry which is preliminary data.</text>
</comment>
<reference evidence="3 4" key="1">
    <citation type="submission" date="2024-04" db="EMBL/GenBank/DDBJ databases">
        <title>Draft genome sequence of Thalassolituus maritimus NBRC 116585.</title>
        <authorList>
            <person name="Miyakawa T."/>
            <person name="Kusuya Y."/>
            <person name="Miura T."/>
        </authorList>
    </citation>
    <scope>NUCLEOTIDE SEQUENCE [LARGE SCALE GENOMIC DNA]</scope>
    <source>
        <strain evidence="3 4">5NW40-0001</strain>
    </source>
</reference>
<feature type="compositionally biased region" description="Acidic residues" evidence="1">
    <location>
        <begin position="62"/>
        <end position="71"/>
    </location>
</feature>
<feature type="compositionally biased region" description="Pro residues" evidence="1">
    <location>
        <begin position="81"/>
        <end position="93"/>
    </location>
</feature>
<evidence type="ECO:0000313" key="3">
    <source>
        <dbReference type="EMBL" id="GAA6146455.1"/>
    </source>
</evidence>
<proteinExistence type="predicted"/>
<dbReference type="Gene3D" id="3.10.620.30">
    <property type="match status" value="1"/>
</dbReference>
<feature type="region of interest" description="Disordered" evidence="1">
    <location>
        <begin position="61"/>
        <end position="136"/>
    </location>
</feature>
<keyword evidence="4" id="KW-1185">Reference proteome</keyword>